<evidence type="ECO:0000256" key="7">
    <source>
        <dbReference type="SAM" id="MobiDB-lite"/>
    </source>
</evidence>
<dbReference type="Proteomes" id="UP000032141">
    <property type="component" value="Unassembled WGS sequence"/>
</dbReference>
<evidence type="ECO:0000256" key="5">
    <source>
        <dbReference type="ARBA" id="ARBA00022695"/>
    </source>
</evidence>
<dbReference type="GO" id="GO:0003899">
    <property type="term" value="F:DNA-directed RNA polymerase activity"/>
    <property type="evidence" value="ECO:0007669"/>
    <property type="project" value="UniProtKB-EC"/>
</dbReference>
<dbReference type="InterPro" id="IPR037033">
    <property type="entry name" value="DNA-dir_RNAP_su2_hyb_sf"/>
</dbReference>
<dbReference type="eggNOG" id="KOG0540">
    <property type="taxonomic scope" value="Eukaryota"/>
</dbReference>
<evidence type="ECO:0000256" key="6">
    <source>
        <dbReference type="ARBA" id="ARBA00023163"/>
    </source>
</evidence>
<feature type="domain" description="DNA-directed RNA polymerase subunit 2 hybrid-binding" evidence="8">
    <location>
        <begin position="43"/>
        <end position="68"/>
    </location>
</feature>
<dbReference type="GO" id="GO:0000428">
    <property type="term" value="C:DNA-directed RNA polymerase complex"/>
    <property type="evidence" value="ECO:0007669"/>
    <property type="project" value="UniProtKB-KW"/>
</dbReference>
<name>A0A0D2ZYW6_BRAOL</name>
<keyword evidence="4" id="KW-0808">Transferase</keyword>
<dbReference type="Gramene" id="Bo10417s010.1">
    <property type="protein sequence ID" value="Bo10417s010.1"/>
    <property type="gene ID" value="Bo10417s010"/>
</dbReference>
<reference evidence="9" key="1">
    <citation type="journal article" date="2014" name="Genome Biol.">
        <title>Transcriptome and methylome profiling reveals relics of genome dominance in the mesopolyploid Brassica oleracea.</title>
        <authorList>
            <person name="Parkin I.A."/>
            <person name="Koh C."/>
            <person name="Tang H."/>
            <person name="Robinson S.J."/>
            <person name="Kagale S."/>
            <person name="Clarke W.E."/>
            <person name="Town C.D."/>
            <person name="Nixon J."/>
            <person name="Krishnakumar V."/>
            <person name="Bidwell S.L."/>
            <person name="Denoeud F."/>
            <person name="Belcram H."/>
            <person name="Links M.G."/>
            <person name="Just J."/>
            <person name="Clarke C."/>
            <person name="Bender T."/>
            <person name="Huebert T."/>
            <person name="Mason A.S."/>
            <person name="Pires J.C."/>
            <person name="Barker G."/>
            <person name="Moore J."/>
            <person name="Walley P.G."/>
            <person name="Manoli S."/>
            <person name="Batley J."/>
            <person name="Edwards D."/>
            <person name="Nelson M.N."/>
            <person name="Wang X."/>
            <person name="Paterson A.H."/>
            <person name="King G."/>
            <person name="Bancroft I."/>
            <person name="Chalhoub B."/>
            <person name="Sharpe A.G."/>
        </authorList>
    </citation>
    <scope>NUCLEOTIDE SEQUENCE [LARGE SCALE GENOMIC DNA]</scope>
    <source>
        <strain evidence="9">cv. TO1000</strain>
    </source>
</reference>
<keyword evidence="3" id="KW-0240">DNA-directed RNA polymerase</keyword>
<comment type="similarity">
    <text evidence="1">Belongs to the RNA polymerase beta chain family.</text>
</comment>
<evidence type="ECO:0000313" key="9">
    <source>
        <dbReference type="EnsemblPlants" id="Bo10417s010.1"/>
    </source>
</evidence>
<accession>A0A0D2ZYW6</accession>
<dbReference type="AlphaFoldDB" id="A0A0D2ZYW6"/>
<dbReference type="EC" id="2.7.7.6" evidence="2"/>
<dbReference type="GO" id="GO:0003677">
    <property type="term" value="F:DNA binding"/>
    <property type="evidence" value="ECO:0007669"/>
    <property type="project" value="InterPro"/>
</dbReference>
<dbReference type="HOGENOM" id="CLU_2577207_0_0_1"/>
<dbReference type="GO" id="GO:0006351">
    <property type="term" value="P:DNA-templated transcription"/>
    <property type="evidence" value="ECO:0007669"/>
    <property type="project" value="InterPro"/>
</dbReference>
<proteinExistence type="inferred from homology"/>
<dbReference type="STRING" id="109376.A0A0D2ZYW6"/>
<feature type="region of interest" description="Disordered" evidence="7">
    <location>
        <begin position="58"/>
        <end position="81"/>
    </location>
</feature>
<evidence type="ECO:0000256" key="3">
    <source>
        <dbReference type="ARBA" id="ARBA00022478"/>
    </source>
</evidence>
<evidence type="ECO:0000259" key="8">
    <source>
        <dbReference type="Pfam" id="PF00562"/>
    </source>
</evidence>
<dbReference type="SUPFAM" id="SSF64484">
    <property type="entry name" value="beta and beta-prime subunits of DNA dependent RNA-polymerase"/>
    <property type="match status" value="1"/>
</dbReference>
<evidence type="ECO:0000256" key="2">
    <source>
        <dbReference type="ARBA" id="ARBA00012418"/>
    </source>
</evidence>
<protein>
    <recommendedName>
        <fullName evidence="2">DNA-directed RNA polymerase</fullName>
        <ecNumber evidence="2">2.7.7.6</ecNumber>
    </recommendedName>
</protein>
<dbReference type="InterPro" id="IPR015712">
    <property type="entry name" value="DNA-dir_RNA_pol_su2"/>
</dbReference>
<evidence type="ECO:0000256" key="1">
    <source>
        <dbReference type="ARBA" id="ARBA00006835"/>
    </source>
</evidence>
<evidence type="ECO:0000256" key="4">
    <source>
        <dbReference type="ARBA" id="ARBA00022679"/>
    </source>
</evidence>
<keyword evidence="5" id="KW-0548">Nucleotidyltransferase</keyword>
<dbReference type="InterPro" id="IPR007120">
    <property type="entry name" value="DNA-dir_RNAP_su2_dom"/>
</dbReference>
<organism evidence="9 10">
    <name type="scientific">Brassica oleracea var. oleracea</name>
    <dbReference type="NCBI Taxonomy" id="109376"/>
    <lineage>
        <taxon>Eukaryota</taxon>
        <taxon>Viridiplantae</taxon>
        <taxon>Streptophyta</taxon>
        <taxon>Embryophyta</taxon>
        <taxon>Tracheophyta</taxon>
        <taxon>Spermatophyta</taxon>
        <taxon>Magnoliopsida</taxon>
        <taxon>eudicotyledons</taxon>
        <taxon>Gunneridae</taxon>
        <taxon>Pentapetalae</taxon>
        <taxon>rosids</taxon>
        <taxon>malvids</taxon>
        <taxon>Brassicales</taxon>
        <taxon>Brassicaceae</taxon>
        <taxon>Brassiceae</taxon>
        <taxon>Brassica</taxon>
    </lineage>
</organism>
<dbReference type="EnsemblPlants" id="Bo10417s010.1">
    <property type="protein sequence ID" value="Bo10417s010.1"/>
    <property type="gene ID" value="Bo10417s010"/>
</dbReference>
<sequence length="81" mass="9320">MDSFAPIEKTTISKDRFIYDMDKNFYGWVIPQCYKPVIPISQVDDKIHGRSSGHYALVTQQPLRGRSKQGGQRVGEMEDKE</sequence>
<keyword evidence="6" id="KW-0804">Transcription</keyword>
<evidence type="ECO:0000313" key="10">
    <source>
        <dbReference type="Proteomes" id="UP000032141"/>
    </source>
</evidence>
<dbReference type="PANTHER" id="PTHR20856">
    <property type="entry name" value="DNA-DIRECTED RNA POLYMERASE I SUBUNIT 2"/>
    <property type="match status" value="1"/>
</dbReference>
<dbReference type="GO" id="GO:0032549">
    <property type="term" value="F:ribonucleoside binding"/>
    <property type="evidence" value="ECO:0007669"/>
    <property type="project" value="InterPro"/>
</dbReference>
<dbReference type="eggNOG" id="KOG0214">
    <property type="taxonomic scope" value="Eukaryota"/>
</dbReference>
<keyword evidence="10" id="KW-1185">Reference proteome</keyword>
<dbReference type="Pfam" id="PF00562">
    <property type="entry name" value="RNA_pol_Rpb2_6"/>
    <property type="match status" value="1"/>
</dbReference>
<reference evidence="9" key="2">
    <citation type="submission" date="2015-06" db="UniProtKB">
        <authorList>
            <consortium name="EnsemblPlants"/>
        </authorList>
    </citation>
    <scope>IDENTIFICATION</scope>
</reference>
<dbReference type="Gene3D" id="2.40.270.10">
    <property type="entry name" value="DNA-directed RNA polymerase, subunit 2, domain 6"/>
    <property type="match status" value="1"/>
</dbReference>